<keyword evidence="1" id="KW-0812">Transmembrane</keyword>
<accession>A0AAE3SQ08</accession>
<gene>
    <name evidence="2" type="ORF">OO016_10430</name>
</gene>
<feature type="transmembrane region" description="Helical" evidence="1">
    <location>
        <begin position="118"/>
        <end position="137"/>
    </location>
</feature>
<dbReference type="EMBL" id="JAPFQP010000003">
    <property type="protein sequence ID" value="MCX2720017.1"/>
    <property type="molecule type" value="Genomic_DNA"/>
</dbReference>
<keyword evidence="3" id="KW-1185">Reference proteome</keyword>
<evidence type="ECO:0008006" key="4">
    <source>
        <dbReference type="Google" id="ProtNLM"/>
    </source>
</evidence>
<proteinExistence type="predicted"/>
<evidence type="ECO:0000313" key="2">
    <source>
        <dbReference type="EMBL" id="MCX2720017.1"/>
    </source>
</evidence>
<dbReference type="AlphaFoldDB" id="A0AAE3SQ08"/>
<protein>
    <recommendedName>
        <fullName evidence="4">Glycine zipper family protein</fullName>
    </recommendedName>
</protein>
<evidence type="ECO:0000313" key="3">
    <source>
        <dbReference type="Proteomes" id="UP001207116"/>
    </source>
</evidence>
<dbReference type="RefSeq" id="WP_266013379.1">
    <property type="nucleotide sequence ID" value="NZ_JAPFQP010000003.1"/>
</dbReference>
<organism evidence="2 3">
    <name type="scientific">Lentiprolixibacter aurantiacus</name>
    <dbReference type="NCBI Taxonomy" id="2993939"/>
    <lineage>
        <taxon>Bacteria</taxon>
        <taxon>Pseudomonadati</taxon>
        <taxon>Bacteroidota</taxon>
        <taxon>Flavobacteriia</taxon>
        <taxon>Flavobacteriales</taxon>
        <taxon>Flavobacteriaceae</taxon>
        <taxon>Lentiprolixibacter</taxon>
    </lineage>
</organism>
<sequence length="154" mass="17334">MELTSPIERTDLESRPKLRKKYTGFLELISELNSRDLPVSIIDNLNKEIDSLNLVLDGDKQFSRQLGRKKHAILKILEKELKLVPRNYYRNQWMIMGMTIFGVPMGVVLGTALDNMGFLGIGIPIGMAIGLGVGSGMDEKARKEGRQLKVTQDF</sequence>
<comment type="caution">
    <text evidence="2">The sequence shown here is derived from an EMBL/GenBank/DDBJ whole genome shotgun (WGS) entry which is preliminary data.</text>
</comment>
<feature type="transmembrane region" description="Helical" evidence="1">
    <location>
        <begin position="93"/>
        <end position="112"/>
    </location>
</feature>
<keyword evidence="1" id="KW-0472">Membrane</keyword>
<dbReference type="Proteomes" id="UP001207116">
    <property type="component" value="Unassembled WGS sequence"/>
</dbReference>
<evidence type="ECO:0000256" key="1">
    <source>
        <dbReference type="SAM" id="Phobius"/>
    </source>
</evidence>
<keyword evidence="1" id="KW-1133">Transmembrane helix</keyword>
<reference evidence="2" key="1">
    <citation type="submission" date="2022-11" db="EMBL/GenBank/DDBJ databases">
        <title>The characterization of three novel Bacteroidetes species and genomic analysis of their roles in tidal elemental geochemical cycles.</title>
        <authorList>
            <person name="Ma K.-J."/>
        </authorList>
    </citation>
    <scope>NUCLEOTIDE SEQUENCE</scope>
    <source>
        <strain evidence="2">M415</strain>
    </source>
</reference>
<name>A0AAE3SQ08_9FLAO</name>